<keyword evidence="2" id="KW-1003">Cell membrane</keyword>
<comment type="subcellular location">
    <subcellularLocation>
        <location evidence="1">Cell membrane</location>
        <topology evidence="1">Multi-pass membrane protein</topology>
    </subcellularLocation>
</comment>
<dbReference type="Pfam" id="PF01810">
    <property type="entry name" value="LysE"/>
    <property type="match status" value="1"/>
</dbReference>
<accession>A0A0S4XNU9</accession>
<feature type="transmembrane region" description="Helical" evidence="6">
    <location>
        <begin position="38"/>
        <end position="61"/>
    </location>
</feature>
<feature type="transmembrane region" description="Helical" evidence="6">
    <location>
        <begin position="175"/>
        <end position="196"/>
    </location>
</feature>
<name>A0A0S4XNU9_9BACT</name>
<dbReference type="AlphaFoldDB" id="A0A0S4XNU9"/>
<evidence type="ECO:0000256" key="6">
    <source>
        <dbReference type="SAM" id="Phobius"/>
    </source>
</evidence>
<evidence type="ECO:0000313" key="7">
    <source>
        <dbReference type="EMBL" id="CUV66002.1"/>
    </source>
</evidence>
<gene>
    <name evidence="7" type="ORF">BN3087_550018</name>
</gene>
<organism evidence="7">
    <name type="scientific">Sulfurovum sp. enrichment culture clone C5</name>
    <dbReference type="NCBI Taxonomy" id="497650"/>
    <lineage>
        <taxon>Bacteria</taxon>
        <taxon>Pseudomonadati</taxon>
        <taxon>Campylobacterota</taxon>
        <taxon>Epsilonproteobacteria</taxon>
        <taxon>Campylobacterales</taxon>
        <taxon>Sulfurovaceae</taxon>
        <taxon>Sulfurovum</taxon>
        <taxon>environmental samples</taxon>
    </lineage>
</organism>
<evidence type="ECO:0000256" key="3">
    <source>
        <dbReference type="ARBA" id="ARBA00022692"/>
    </source>
</evidence>
<evidence type="ECO:0000256" key="1">
    <source>
        <dbReference type="ARBA" id="ARBA00004651"/>
    </source>
</evidence>
<keyword evidence="3 6" id="KW-0812">Transmembrane</keyword>
<keyword evidence="5 6" id="KW-0472">Membrane</keyword>
<evidence type="ECO:0000256" key="4">
    <source>
        <dbReference type="ARBA" id="ARBA00022989"/>
    </source>
</evidence>
<keyword evidence="4 6" id="KW-1133">Transmembrane helix</keyword>
<dbReference type="InterPro" id="IPR001123">
    <property type="entry name" value="LeuE-type"/>
</dbReference>
<reference evidence="7" key="1">
    <citation type="submission" date="2015-11" db="EMBL/GenBank/DDBJ databases">
        <authorList>
            <person name="Zhang Y."/>
            <person name="Guo Z."/>
        </authorList>
    </citation>
    <scope>NUCLEOTIDE SEQUENCE</scope>
    <source>
        <strain evidence="7">BN30871</strain>
    </source>
</reference>
<feature type="transmembrane region" description="Helical" evidence="6">
    <location>
        <begin position="6"/>
        <end position="26"/>
    </location>
</feature>
<feature type="transmembrane region" description="Helical" evidence="6">
    <location>
        <begin position="108"/>
        <end position="131"/>
    </location>
</feature>
<dbReference type="PANTHER" id="PTHR38825">
    <property type="entry name" value="LYSINE EXPORTER PROTEIN (LYSE/YGGA)"/>
    <property type="match status" value="1"/>
</dbReference>
<dbReference type="GO" id="GO:0005886">
    <property type="term" value="C:plasma membrane"/>
    <property type="evidence" value="ECO:0007669"/>
    <property type="project" value="UniProtKB-SubCell"/>
</dbReference>
<dbReference type="PANTHER" id="PTHR38825:SF2">
    <property type="entry name" value="LYSINE TRANSPORTER LYSE"/>
    <property type="match status" value="1"/>
</dbReference>
<dbReference type="GO" id="GO:0006865">
    <property type="term" value="P:amino acid transport"/>
    <property type="evidence" value="ECO:0007669"/>
    <property type="project" value="InterPro"/>
</dbReference>
<feature type="transmembrane region" description="Helical" evidence="6">
    <location>
        <begin position="67"/>
        <end position="88"/>
    </location>
</feature>
<protein>
    <submittedName>
        <fullName evidence="7">Lysine exporter protein (LYSE/YGGA)</fullName>
    </submittedName>
</protein>
<proteinExistence type="predicted"/>
<dbReference type="EMBL" id="FAXN01000057">
    <property type="protein sequence ID" value="CUV66002.1"/>
    <property type="molecule type" value="Genomic_DNA"/>
</dbReference>
<evidence type="ECO:0000256" key="2">
    <source>
        <dbReference type="ARBA" id="ARBA00022475"/>
    </source>
</evidence>
<evidence type="ECO:0000256" key="5">
    <source>
        <dbReference type="ARBA" id="ARBA00023136"/>
    </source>
</evidence>
<sequence>MIDSFLQGFLLGLGAAVPIGPINILIMNQALKNYKNSVAIGLGAMSADITYVFVIFLGLLAFVSDKFFMQSLGVLGTIFLFVMTYVIFKNRNSNLVAKEKSIKATKTYKFYLGGFFLTMLNPYTIGFWLSVSSYSLSKSLNHIMTFAGLAFAILLWITLMPFFVHKSRHKISPKIAYYINLTSAVILLCFGISLIYSTFK</sequence>
<feature type="transmembrane region" description="Helical" evidence="6">
    <location>
        <begin position="143"/>
        <end position="163"/>
    </location>
</feature>